<feature type="transmembrane region" description="Helical" evidence="1">
    <location>
        <begin position="20"/>
        <end position="44"/>
    </location>
</feature>
<organism evidence="2 3">
    <name type="scientific">Candidatus Nomurabacteria bacterium GW2011_GWC2_41_8</name>
    <dbReference type="NCBI Taxonomy" id="1618755"/>
    <lineage>
        <taxon>Bacteria</taxon>
        <taxon>Candidatus Nomuraibacteriota</taxon>
    </lineage>
</organism>
<protein>
    <submittedName>
        <fullName evidence="2">Uncharacterized protein</fullName>
    </submittedName>
</protein>
<evidence type="ECO:0000313" key="2">
    <source>
        <dbReference type="EMBL" id="KKS23291.1"/>
    </source>
</evidence>
<name>A0A0G0ZMM5_9BACT</name>
<gene>
    <name evidence="2" type="ORF">UU82_C0034G0009</name>
</gene>
<dbReference type="Proteomes" id="UP000033949">
    <property type="component" value="Unassembled WGS sequence"/>
</dbReference>
<accession>A0A0G0ZMM5</accession>
<dbReference type="EMBL" id="LCCC01000034">
    <property type="protein sequence ID" value="KKS23291.1"/>
    <property type="molecule type" value="Genomic_DNA"/>
</dbReference>
<reference evidence="2 3" key="1">
    <citation type="journal article" date="2015" name="Nature">
        <title>rRNA introns, odd ribosomes, and small enigmatic genomes across a large radiation of phyla.</title>
        <authorList>
            <person name="Brown C.T."/>
            <person name="Hug L.A."/>
            <person name="Thomas B.C."/>
            <person name="Sharon I."/>
            <person name="Castelle C.J."/>
            <person name="Singh A."/>
            <person name="Wilkins M.J."/>
            <person name="Williams K.H."/>
            <person name="Banfield J.F."/>
        </authorList>
    </citation>
    <scope>NUCLEOTIDE SEQUENCE [LARGE SCALE GENOMIC DNA]</scope>
</reference>
<keyword evidence="1" id="KW-1133">Transmembrane helix</keyword>
<evidence type="ECO:0000313" key="3">
    <source>
        <dbReference type="Proteomes" id="UP000033949"/>
    </source>
</evidence>
<proteinExistence type="predicted"/>
<sequence length="73" mass="8517">MKNIMKNKKSLSDDRQGGFIQLIIIIIVALLVMRYFGITISGILDYFNLTWPDIINWLKEAVTWLKNLFNSVK</sequence>
<evidence type="ECO:0000256" key="1">
    <source>
        <dbReference type="SAM" id="Phobius"/>
    </source>
</evidence>
<keyword evidence="1" id="KW-0472">Membrane</keyword>
<comment type="caution">
    <text evidence="2">The sequence shown here is derived from an EMBL/GenBank/DDBJ whole genome shotgun (WGS) entry which is preliminary data.</text>
</comment>
<keyword evidence="1" id="KW-0812">Transmembrane</keyword>
<dbReference type="AlphaFoldDB" id="A0A0G0ZMM5"/>